<dbReference type="InterPro" id="IPR000774">
    <property type="entry name" value="PPIase_FKBP_N"/>
</dbReference>
<feature type="signal peptide" evidence="7">
    <location>
        <begin position="1"/>
        <end position="27"/>
    </location>
</feature>
<protein>
    <recommendedName>
        <fullName evidence="6">Peptidyl-prolyl cis-trans isomerase</fullName>
        <ecNumber evidence="6">5.2.1.8</ecNumber>
    </recommendedName>
</protein>
<evidence type="ECO:0000256" key="4">
    <source>
        <dbReference type="ARBA" id="ARBA00023235"/>
    </source>
</evidence>
<evidence type="ECO:0000256" key="6">
    <source>
        <dbReference type="RuleBase" id="RU003915"/>
    </source>
</evidence>
<feature type="domain" description="PPIase FKBP-type" evidence="8">
    <location>
        <begin position="79"/>
        <end position="164"/>
    </location>
</feature>
<dbReference type="RefSeq" id="WP_310032850.1">
    <property type="nucleotide sequence ID" value="NZ_JAVDRL010000008.1"/>
</dbReference>
<evidence type="ECO:0000256" key="1">
    <source>
        <dbReference type="ARBA" id="ARBA00000971"/>
    </source>
</evidence>
<feature type="chain" id="PRO_5046745770" description="Peptidyl-prolyl cis-trans isomerase" evidence="7">
    <location>
        <begin position="28"/>
        <end position="177"/>
    </location>
</feature>
<dbReference type="PANTHER" id="PTHR43811:SF57">
    <property type="entry name" value="FKBP-TYPE PEPTIDYL-PROLYL CIS-TRANS ISOMERASE FKPA-RELATED"/>
    <property type="match status" value="1"/>
</dbReference>
<keyword evidence="10" id="KW-1185">Reference proteome</keyword>
<evidence type="ECO:0000256" key="5">
    <source>
        <dbReference type="PROSITE-ProRule" id="PRU00277"/>
    </source>
</evidence>
<keyword evidence="3 5" id="KW-0697">Rotamase</keyword>
<dbReference type="PROSITE" id="PS50059">
    <property type="entry name" value="FKBP_PPIASE"/>
    <property type="match status" value="1"/>
</dbReference>
<dbReference type="Proteomes" id="UP001262754">
    <property type="component" value="Unassembled WGS sequence"/>
</dbReference>
<keyword evidence="7" id="KW-0732">Signal</keyword>
<proteinExistence type="inferred from homology"/>
<sequence>MVRPLGFVLAPKLLLGAVLTAALALSACGPSKKQQESLAAAQAFLAQNAKQPGVVTLADGLQYKVVRSGPPGGAKPAPTDEVKVNYEGKLVDGTVFDSSYERGVPASFPLQGLVPAWKEALVMMRPGDEWTLYVPPELGYGAQDKGPIPGNSVMIFRIELIDVLPTKIQAPKQRPPA</sequence>
<dbReference type="Gene3D" id="3.10.50.40">
    <property type="match status" value="1"/>
</dbReference>
<dbReference type="PROSITE" id="PS51257">
    <property type="entry name" value="PROKAR_LIPOPROTEIN"/>
    <property type="match status" value="1"/>
</dbReference>
<name>A0ABU1N1Q3_9CAUL</name>
<gene>
    <name evidence="9" type="ORF">J2800_003110</name>
</gene>
<dbReference type="EMBL" id="JAVDRL010000008">
    <property type="protein sequence ID" value="MDR6532354.1"/>
    <property type="molecule type" value="Genomic_DNA"/>
</dbReference>
<evidence type="ECO:0000256" key="7">
    <source>
        <dbReference type="SAM" id="SignalP"/>
    </source>
</evidence>
<evidence type="ECO:0000313" key="10">
    <source>
        <dbReference type="Proteomes" id="UP001262754"/>
    </source>
</evidence>
<reference evidence="9 10" key="1">
    <citation type="submission" date="2023-07" db="EMBL/GenBank/DDBJ databases">
        <title>Sorghum-associated microbial communities from plants grown in Nebraska, USA.</title>
        <authorList>
            <person name="Schachtman D."/>
        </authorList>
    </citation>
    <scope>NUCLEOTIDE SEQUENCE [LARGE SCALE GENOMIC DNA]</scope>
    <source>
        <strain evidence="9 10">DS2154</strain>
    </source>
</reference>
<dbReference type="InterPro" id="IPR046357">
    <property type="entry name" value="PPIase_dom_sf"/>
</dbReference>
<organism evidence="9 10">
    <name type="scientific">Caulobacter rhizosphaerae</name>
    <dbReference type="NCBI Taxonomy" id="2010972"/>
    <lineage>
        <taxon>Bacteria</taxon>
        <taxon>Pseudomonadati</taxon>
        <taxon>Pseudomonadota</taxon>
        <taxon>Alphaproteobacteria</taxon>
        <taxon>Caulobacterales</taxon>
        <taxon>Caulobacteraceae</taxon>
        <taxon>Caulobacter</taxon>
    </lineage>
</organism>
<dbReference type="SUPFAM" id="SSF54534">
    <property type="entry name" value="FKBP-like"/>
    <property type="match status" value="1"/>
</dbReference>
<comment type="similarity">
    <text evidence="2 6">Belongs to the FKBP-type PPIase family.</text>
</comment>
<dbReference type="Pfam" id="PF01346">
    <property type="entry name" value="FKBP_N"/>
    <property type="match status" value="1"/>
</dbReference>
<evidence type="ECO:0000256" key="3">
    <source>
        <dbReference type="ARBA" id="ARBA00023110"/>
    </source>
</evidence>
<evidence type="ECO:0000259" key="8">
    <source>
        <dbReference type="PROSITE" id="PS50059"/>
    </source>
</evidence>
<accession>A0ABU1N1Q3</accession>
<dbReference type="GO" id="GO:0003755">
    <property type="term" value="F:peptidyl-prolyl cis-trans isomerase activity"/>
    <property type="evidence" value="ECO:0007669"/>
    <property type="project" value="UniProtKB-EC"/>
</dbReference>
<keyword evidence="4 5" id="KW-0413">Isomerase</keyword>
<evidence type="ECO:0000256" key="2">
    <source>
        <dbReference type="ARBA" id="ARBA00006577"/>
    </source>
</evidence>
<dbReference type="EC" id="5.2.1.8" evidence="6"/>
<dbReference type="InterPro" id="IPR001179">
    <property type="entry name" value="PPIase_FKBP_dom"/>
</dbReference>
<comment type="catalytic activity">
    <reaction evidence="1 5 6">
        <text>[protein]-peptidylproline (omega=180) = [protein]-peptidylproline (omega=0)</text>
        <dbReference type="Rhea" id="RHEA:16237"/>
        <dbReference type="Rhea" id="RHEA-COMP:10747"/>
        <dbReference type="Rhea" id="RHEA-COMP:10748"/>
        <dbReference type="ChEBI" id="CHEBI:83833"/>
        <dbReference type="ChEBI" id="CHEBI:83834"/>
        <dbReference type="EC" id="5.2.1.8"/>
    </reaction>
</comment>
<comment type="caution">
    <text evidence="9">The sequence shown here is derived from an EMBL/GenBank/DDBJ whole genome shotgun (WGS) entry which is preliminary data.</text>
</comment>
<dbReference type="Pfam" id="PF00254">
    <property type="entry name" value="FKBP_C"/>
    <property type="match status" value="1"/>
</dbReference>
<dbReference type="PANTHER" id="PTHR43811">
    <property type="entry name" value="FKBP-TYPE PEPTIDYL-PROLYL CIS-TRANS ISOMERASE FKPA"/>
    <property type="match status" value="1"/>
</dbReference>
<evidence type="ECO:0000313" key="9">
    <source>
        <dbReference type="EMBL" id="MDR6532354.1"/>
    </source>
</evidence>